<gene>
    <name evidence="1" type="ORF">LITE_LOCUS7587</name>
</gene>
<accession>A0AAV0I4L0</accession>
<proteinExistence type="predicted"/>
<dbReference type="EMBL" id="CAMGYJ010000003">
    <property type="protein sequence ID" value="CAI0392551.1"/>
    <property type="molecule type" value="Genomic_DNA"/>
</dbReference>
<evidence type="ECO:0000313" key="2">
    <source>
        <dbReference type="Proteomes" id="UP001154282"/>
    </source>
</evidence>
<reference evidence="1" key="1">
    <citation type="submission" date="2022-08" db="EMBL/GenBank/DDBJ databases">
        <authorList>
            <person name="Gutierrez-Valencia J."/>
        </authorList>
    </citation>
    <scope>NUCLEOTIDE SEQUENCE</scope>
</reference>
<protein>
    <submittedName>
        <fullName evidence="1">Uncharacterized protein</fullName>
    </submittedName>
</protein>
<dbReference type="AlphaFoldDB" id="A0AAV0I4L0"/>
<sequence>MAQSPSLLRARAAAASCGGVMAVFSKHSLRTLEGVQSLVQSWLVLCMGWTSPGNRESGR</sequence>
<dbReference type="Proteomes" id="UP001154282">
    <property type="component" value="Unassembled WGS sequence"/>
</dbReference>
<name>A0AAV0I4L0_9ROSI</name>
<keyword evidence="2" id="KW-1185">Reference proteome</keyword>
<comment type="caution">
    <text evidence="1">The sequence shown here is derived from an EMBL/GenBank/DDBJ whole genome shotgun (WGS) entry which is preliminary data.</text>
</comment>
<organism evidence="1 2">
    <name type="scientific">Linum tenue</name>
    <dbReference type="NCBI Taxonomy" id="586396"/>
    <lineage>
        <taxon>Eukaryota</taxon>
        <taxon>Viridiplantae</taxon>
        <taxon>Streptophyta</taxon>
        <taxon>Embryophyta</taxon>
        <taxon>Tracheophyta</taxon>
        <taxon>Spermatophyta</taxon>
        <taxon>Magnoliopsida</taxon>
        <taxon>eudicotyledons</taxon>
        <taxon>Gunneridae</taxon>
        <taxon>Pentapetalae</taxon>
        <taxon>rosids</taxon>
        <taxon>fabids</taxon>
        <taxon>Malpighiales</taxon>
        <taxon>Linaceae</taxon>
        <taxon>Linum</taxon>
    </lineage>
</organism>
<evidence type="ECO:0000313" key="1">
    <source>
        <dbReference type="EMBL" id="CAI0392551.1"/>
    </source>
</evidence>